<comment type="caution">
    <text evidence="1">The sequence shown here is derived from an EMBL/GenBank/DDBJ whole genome shotgun (WGS) entry which is preliminary data.</text>
</comment>
<keyword evidence="2" id="KW-1185">Reference proteome</keyword>
<sequence length="145" mass="16346">MVDISTIIVINKPLAMVAAYAANPDNAPEWYQNIKSVEWKTVKPMKVGSQMAFVAHFLGKKLEYVYEVVAYLPNETLVMQTAQGPFPMQTRYSWTAVDDYTTKMVLRNTGSPSGFSKLFAPFMSMAMRAANKKDLKKIKSILESH</sequence>
<dbReference type="EMBL" id="PYAW01000006">
    <property type="protein sequence ID" value="PSL44334.1"/>
    <property type="molecule type" value="Genomic_DNA"/>
</dbReference>
<dbReference type="SUPFAM" id="SSF55961">
    <property type="entry name" value="Bet v1-like"/>
    <property type="match status" value="1"/>
</dbReference>
<accession>A0A2P8HDN0</accession>
<dbReference type="Gene3D" id="3.30.530.20">
    <property type="match status" value="1"/>
</dbReference>
<dbReference type="Proteomes" id="UP000240971">
    <property type="component" value="Unassembled WGS sequence"/>
</dbReference>
<dbReference type="InterPro" id="IPR019587">
    <property type="entry name" value="Polyketide_cyclase/dehydratase"/>
</dbReference>
<dbReference type="CDD" id="cd08865">
    <property type="entry name" value="SRPBCC_10"/>
    <property type="match status" value="1"/>
</dbReference>
<dbReference type="OrthoDB" id="2898773at2"/>
<proteinExistence type="predicted"/>
<gene>
    <name evidence="1" type="ORF">CLV51_106200</name>
</gene>
<name>A0A2P8HDN0_CHINA</name>
<dbReference type="RefSeq" id="WP_106530613.1">
    <property type="nucleotide sequence ID" value="NZ_PYAW01000006.1"/>
</dbReference>
<reference evidence="1 2" key="1">
    <citation type="submission" date="2018-03" db="EMBL/GenBank/DDBJ databases">
        <title>Genomic Encyclopedia of Archaeal and Bacterial Type Strains, Phase II (KMG-II): from individual species to whole genera.</title>
        <authorList>
            <person name="Goeker M."/>
        </authorList>
    </citation>
    <scope>NUCLEOTIDE SEQUENCE [LARGE SCALE GENOMIC DNA]</scope>
    <source>
        <strain evidence="1 2">DSM 24859</strain>
    </source>
</reference>
<dbReference type="AlphaFoldDB" id="A0A2P8HDN0"/>
<dbReference type="Pfam" id="PF10604">
    <property type="entry name" value="Polyketide_cyc2"/>
    <property type="match status" value="1"/>
</dbReference>
<evidence type="ECO:0000313" key="1">
    <source>
        <dbReference type="EMBL" id="PSL44334.1"/>
    </source>
</evidence>
<evidence type="ECO:0000313" key="2">
    <source>
        <dbReference type="Proteomes" id="UP000240971"/>
    </source>
</evidence>
<protein>
    <submittedName>
        <fullName evidence="1">Polyketide cyclase/dehydrase/lipid transport protein</fullName>
    </submittedName>
</protein>
<dbReference type="InterPro" id="IPR023393">
    <property type="entry name" value="START-like_dom_sf"/>
</dbReference>
<organism evidence="1 2">
    <name type="scientific">Chitinophaga niastensis</name>
    <dbReference type="NCBI Taxonomy" id="536980"/>
    <lineage>
        <taxon>Bacteria</taxon>
        <taxon>Pseudomonadati</taxon>
        <taxon>Bacteroidota</taxon>
        <taxon>Chitinophagia</taxon>
        <taxon>Chitinophagales</taxon>
        <taxon>Chitinophagaceae</taxon>
        <taxon>Chitinophaga</taxon>
    </lineage>
</organism>